<feature type="transmembrane region" description="Helical" evidence="7">
    <location>
        <begin position="215"/>
        <end position="238"/>
    </location>
</feature>
<proteinExistence type="predicted"/>
<name>A0A3R8QLC1_9CORY</name>
<reference evidence="8 9" key="1">
    <citation type="submission" date="2018-01" db="EMBL/GenBank/DDBJ databases">
        <title>Twenty Corynebacterium bovis Genomes.</title>
        <authorList>
            <person name="Gulvik C.A."/>
        </authorList>
    </citation>
    <scope>NUCLEOTIDE SEQUENCE [LARGE SCALE GENOMIC DNA]</scope>
    <source>
        <strain evidence="8 9">F6900</strain>
    </source>
</reference>
<feature type="transmembrane region" description="Helical" evidence="7">
    <location>
        <begin position="39"/>
        <end position="57"/>
    </location>
</feature>
<keyword evidence="2 7" id="KW-0812">Transmembrane</keyword>
<keyword evidence="5" id="KW-0479">Metal-binding</keyword>
<evidence type="ECO:0000256" key="5">
    <source>
        <dbReference type="PIRSR" id="PIRSR604254-1"/>
    </source>
</evidence>
<dbReference type="GO" id="GO:0046872">
    <property type="term" value="F:metal ion binding"/>
    <property type="evidence" value="ECO:0007669"/>
    <property type="project" value="UniProtKB-KW"/>
</dbReference>
<feature type="transmembrane region" description="Helical" evidence="7">
    <location>
        <begin position="128"/>
        <end position="151"/>
    </location>
</feature>
<feature type="binding site" evidence="5">
    <location>
        <position position="85"/>
    </location>
    <ligand>
        <name>Zn(2+)</name>
        <dbReference type="ChEBI" id="CHEBI:29105"/>
    </ligand>
</feature>
<keyword evidence="5" id="KW-0862">Zinc</keyword>
<keyword evidence="4 7" id="KW-0472">Membrane</keyword>
<feature type="region of interest" description="Disordered" evidence="6">
    <location>
        <begin position="1"/>
        <end position="24"/>
    </location>
</feature>
<evidence type="ECO:0000256" key="2">
    <source>
        <dbReference type="ARBA" id="ARBA00022692"/>
    </source>
</evidence>
<dbReference type="GO" id="GO:0016020">
    <property type="term" value="C:membrane"/>
    <property type="evidence" value="ECO:0007669"/>
    <property type="project" value="UniProtKB-SubCell"/>
</dbReference>
<feature type="transmembrane region" description="Helical" evidence="7">
    <location>
        <begin position="183"/>
        <end position="203"/>
    </location>
</feature>
<evidence type="ECO:0000256" key="7">
    <source>
        <dbReference type="SAM" id="Phobius"/>
    </source>
</evidence>
<protein>
    <submittedName>
        <fullName evidence="8">Hly III family transporter</fullName>
    </submittedName>
</protein>
<accession>A0A3R8QLC1</accession>
<dbReference type="InterPro" id="IPR004254">
    <property type="entry name" value="AdipoR/HlyIII-related"/>
</dbReference>
<evidence type="ECO:0000256" key="4">
    <source>
        <dbReference type="ARBA" id="ARBA00023136"/>
    </source>
</evidence>
<dbReference type="PANTHER" id="PTHR20855:SF3">
    <property type="entry name" value="LD03007P"/>
    <property type="match status" value="1"/>
</dbReference>
<feature type="transmembrane region" description="Helical" evidence="7">
    <location>
        <begin position="158"/>
        <end position="177"/>
    </location>
</feature>
<evidence type="ECO:0000256" key="1">
    <source>
        <dbReference type="ARBA" id="ARBA00004141"/>
    </source>
</evidence>
<feature type="binding site" evidence="5">
    <location>
        <position position="216"/>
    </location>
    <ligand>
        <name>Zn(2+)</name>
        <dbReference type="ChEBI" id="CHEBI:29105"/>
    </ligand>
</feature>
<evidence type="ECO:0000256" key="3">
    <source>
        <dbReference type="ARBA" id="ARBA00022989"/>
    </source>
</evidence>
<dbReference type="AlphaFoldDB" id="A0A3R8QLC1"/>
<evidence type="ECO:0000313" key="8">
    <source>
        <dbReference type="EMBL" id="RRO85539.1"/>
    </source>
</evidence>
<dbReference type="EMBL" id="PQNK01000022">
    <property type="protein sequence ID" value="RRO85539.1"/>
    <property type="molecule type" value="Genomic_DNA"/>
</dbReference>
<comment type="caution">
    <text evidence="8">The sequence shown here is derived from an EMBL/GenBank/DDBJ whole genome shotgun (WGS) entry which is preliminary data.</text>
</comment>
<dbReference type="PANTHER" id="PTHR20855">
    <property type="entry name" value="ADIPOR/PROGESTIN RECEPTOR-RELATED"/>
    <property type="match status" value="1"/>
</dbReference>
<feature type="transmembrane region" description="Helical" evidence="7">
    <location>
        <begin position="105"/>
        <end position="122"/>
    </location>
</feature>
<dbReference type="RefSeq" id="WP_125173562.1">
    <property type="nucleotide sequence ID" value="NZ_JAPJOD010000086.1"/>
</dbReference>
<gene>
    <name evidence="8" type="ORF">CXF48_10510</name>
</gene>
<sequence>MDEHASPTHASPTDTPSLLRRGVDRGPRPILRGRLHENAAWYFAGTGTALAVTAAVLHGMSLLTGVTVLYVLCLIGMLTVSALYHRAPWPTAGAVAAWRRADHSMIAVFIAGTYGPIAVNAFDSVRDGLWILPVCWVAAAVAVGVNIVWIGHPRWLDVVIYLIIGWLAVLKIADFATGTPLTAGILIVVGGLIYTAGAVVYGLQRPTISERWFGFHELFHAATIVAAALHHVAIWLIILD</sequence>
<evidence type="ECO:0000313" key="9">
    <source>
        <dbReference type="Proteomes" id="UP000276526"/>
    </source>
</evidence>
<feature type="binding site" evidence="5">
    <location>
        <position position="220"/>
    </location>
    <ligand>
        <name>Zn(2+)</name>
        <dbReference type="ChEBI" id="CHEBI:29105"/>
    </ligand>
</feature>
<comment type="subcellular location">
    <subcellularLocation>
        <location evidence="1">Membrane</location>
        <topology evidence="1">Multi-pass membrane protein</topology>
    </subcellularLocation>
</comment>
<dbReference type="Proteomes" id="UP000276526">
    <property type="component" value="Unassembled WGS sequence"/>
</dbReference>
<feature type="transmembrane region" description="Helical" evidence="7">
    <location>
        <begin position="63"/>
        <end position="84"/>
    </location>
</feature>
<keyword evidence="3 7" id="KW-1133">Transmembrane helix</keyword>
<organism evidence="8 9">
    <name type="scientific">Corynebacterium bovis</name>
    <dbReference type="NCBI Taxonomy" id="36808"/>
    <lineage>
        <taxon>Bacteria</taxon>
        <taxon>Bacillati</taxon>
        <taxon>Actinomycetota</taxon>
        <taxon>Actinomycetes</taxon>
        <taxon>Mycobacteriales</taxon>
        <taxon>Corynebacteriaceae</taxon>
        <taxon>Corynebacterium</taxon>
    </lineage>
</organism>
<dbReference type="Pfam" id="PF03006">
    <property type="entry name" value="HlyIII"/>
    <property type="match status" value="1"/>
</dbReference>
<evidence type="ECO:0000256" key="6">
    <source>
        <dbReference type="SAM" id="MobiDB-lite"/>
    </source>
</evidence>